<name>A0A0F9MMB6_9ZZZZ</name>
<dbReference type="GO" id="GO:0016757">
    <property type="term" value="F:glycosyltransferase activity"/>
    <property type="evidence" value="ECO:0007669"/>
    <property type="project" value="InterPro"/>
</dbReference>
<dbReference type="CDD" id="cd03801">
    <property type="entry name" value="GT4_PimA-like"/>
    <property type="match status" value="1"/>
</dbReference>
<dbReference type="PANTHER" id="PTHR45947">
    <property type="entry name" value="SULFOQUINOVOSYL TRANSFERASE SQD2"/>
    <property type="match status" value="1"/>
</dbReference>
<dbReference type="Pfam" id="PF00534">
    <property type="entry name" value="Glycos_transf_1"/>
    <property type="match status" value="1"/>
</dbReference>
<evidence type="ECO:0000259" key="1">
    <source>
        <dbReference type="Pfam" id="PF00534"/>
    </source>
</evidence>
<organism evidence="2">
    <name type="scientific">marine sediment metagenome</name>
    <dbReference type="NCBI Taxonomy" id="412755"/>
    <lineage>
        <taxon>unclassified sequences</taxon>
        <taxon>metagenomes</taxon>
        <taxon>ecological metagenomes</taxon>
    </lineage>
</organism>
<reference evidence="2" key="1">
    <citation type="journal article" date="2015" name="Nature">
        <title>Complex archaea that bridge the gap between prokaryotes and eukaryotes.</title>
        <authorList>
            <person name="Spang A."/>
            <person name="Saw J.H."/>
            <person name="Jorgensen S.L."/>
            <person name="Zaremba-Niedzwiedzka K."/>
            <person name="Martijn J."/>
            <person name="Lind A.E."/>
            <person name="van Eijk R."/>
            <person name="Schleper C."/>
            <person name="Guy L."/>
            <person name="Ettema T.J."/>
        </authorList>
    </citation>
    <scope>NUCLEOTIDE SEQUENCE</scope>
</reference>
<feature type="domain" description="Glycosyl transferase family 1" evidence="1">
    <location>
        <begin position="108"/>
        <end position="270"/>
    </location>
</feature>
<proteinExistence type="predicted"/>
<sequence>MKCDILIGYSLQFFSCFSAAIAAKLNKIPFVCRIVGASATTNKGGIELFSKIYDKSLAKITLKLADIILVQTKSMIKRPLYLGASLSKIIVVEDGIDFTRFSGNINVKDIRKELNIDDSKIVISFISRLFELKGIEDLLDTAKEIIQEDESVIFLIAGMGSLERKVKREASLEKNLIYLGYRNDVPNLLAISDIYVLPSYSEGLSPAILEAMGSGLPVVTTNVGSNPDISINGKENYLFEPGDKLSLKKIMIRLIHDKSLREEMGKYNKKKIQQNFDLKDTTIKFLNIIKNLKNCHKAKNSINT</sequence>
<dbReference type="EMBL" id="LAZR01004460">
    <property type="protein sequence ID" value="KKN08415.1"/>
    <property type="molecule type" value="Genomic_DNA"/>
</dbReference>
<comment type="caution">
    <text evidence="2">The sequence shown here is derived from an EMBL/GenBank/DDBJ whole genome shotgun (WGS) entry which is preliminary data.</text>
</comment>
<accession>A0A0F9MMB6</accession>
<dbReference type="PANTHER" id="PTHR45947:SF3">
    <property type="entry name" value="SULFOQUINOVOSYL TRANSFERASE SQD2"/>
    <property type="match status" value="1"/>
</dbReference>
<protein>
    <recommendedName>
        <fullName evidence="1">Glycosyl transferase family 1 domain-containing protein</fullName>
    </recommendedName>
</protein>
<evidence type="ECO:0000313" key="2">
    <source>
        <dbReference type="EMBL" id="KKN08415.1"/>
    </source>
</evidence>
<gene>
    <name evidence="2" type="ORF">LCGC14_1056950</name>
</gene>
<dbReference type="InterPro" id="IPR001296">
    <property type="entry name" value="Glyco_trans_1"/>
</dbReference>
<dbReference type="Gene3D" id="3.40.50.2000">
    <property type="entry name" value="Glycogen Phosphorylase B"/>
    <property type="match status" value="2"/>
</dbReference>
<dbReference type="AlphaFoldDB" id="A0A0F9MMB6"/>
<dbReference type="SUPFAM" id="SSF53756">
    <property type="entry name" value="UDP-Glycosyltransferase/glycogen phosphorylase"/>
    <property type="match status" value="1"/>
</dbReference>
<dbReference type="InterPro" id="IPR050194">
    <property type="entry name" value="Glycosyltransferase_grp1"/>
</dbReference>